<dbReference type="GO" id="GO:0016920">
    <property type="term" value="F:pyroglutamyl-peptidase activity"/>
    <property type="evidence" value="ECO:0007669"/>
    <property type="project" value="UniProtKB-EC"/>
</dbReference>
<dbReference type="InterPro" id="IPR016125">
    <property type="entry name" value="Peptidase_C15-like"/>
</dbReference>
<keyword evidence="5" id="KW-0963">Cytoplasm</keyword>
<keyword evidence="7" id="KW-0378">Hydrolase</keyword>
<dbReference type="Proteomes" id="UP001143309">
    <property type="component" value="Unassembled WGS sequence"/>
</dbReference>
<reference evidence="10" key="2">
    <citation type="submission" date="2023-01" db="EMBL/GenBank/DDBJ databases">
        <authorList>
            <person name="Sun Q."/>
            <person name="Evtushenko L."/>
        </authorList>
    </citation>
    <scope>NUCLEOTIDE SEQUENCE</scope>
    <source>
        <strain evidence="10">VKM B-2748</strain>
    </source>
</reference>
<gene>
    <name evidence="10" type="ORF">GCM10008174_34320</name>
</gene>
<comment type="catalytic activity">
    <reaction evidence="1 9">
        <text>Release of an N-terminal pyroglutamyl group from a polypeptide, the second amino acid generally not being Pro.</text>
        <dbReference type="EC" id="3.4.19.3"/>
    </reaction>
</comment>
<accession>A0A9W6JQ41</accession>
<organism evidence="10 11">
    <name type="scientific">Methylopila turkensis</name>
    <dbReference type="NCBI Taxonomy" id="1437816"/>
    <lineage>
        <taxon>Bacteria</taxon>
        <taxon>Pseudomonadati</taxon>
        <taxon>Pseudomonadota</taxon>
        <taxon>Alphaproteobacteria</taxon>
        <taxon>Hyphomicrobiales</taxon>
        <taxon>Methylopilaceae</taxon>
        <taxon>Methylopila</taxon>
    </lineage>
</organism>
<dbReference type="GO" id="GO:0006508">
    <property type="term" value="P:proteolysis"/>
    <property type="evidence" value="ECO:0007669"/>
    <property type="project" value="UniProtKB-KW"/>
</dbReference>
<dbReference type="EC" id="3.4.19.3" evidence="9"/>
<dbReference type="SUPFAM" id="SSF53182">
    <property type="entry name" value="Pyrrolidone carboxyl peptidase (pyroglutamate aminopeptidase)"/>
    <property type="match status" value="1"/>
</dbReference>
<dbReference type="GO" id="GO:0005829">
    <property type="term" value="C:cytosol"/>
    <property type="evidence" value="ECO:0007669"/>
    <property type="project" value="InterPro"/>
</dbReference>
<dbReference type="AlphaFoldDB" id="A0A9W6JQ41"/>
<comment type="similarity">
    <text evidence="4">Belongs to the peptidase C15 family.</text>
</comment>
<feature type="active site" evidence="9">
    <location>
        <position position="83"/>
    </location>
</feature>
<name>A0A9W6JQ41_9HYPH</name>
<dbReference type="InterPro" id="IPR036440">
    <property type="entry name" value="Peptidase_C15-like_sf"/>
</dbReference>
<protein>
    <recommendedName>
        <fullName evidence="9">Pyroglutamyl-peptidase I</fullName>
        <ecNumber evidence="9">3.4.19.3</ecNumber>
    </recommendedName>
</protein>
<keyword evidence="6" id="KW-0645">Protease</keyword>
<evidence type="ECO:0000256" key="6">
    <source>
        <dbReference type="ARBA" id="ARBA00022670"/>
    </source>
</evidence>
<reference evidence="10" key="1">
    <citation type="journal article" date="2014" name="Int. J. Syst. Evol. Microbiol.">
        <title>Complete genome sequence of Corynebacterium casei LMG S-19264T (=DSM 44701T), isolated from a smear-ripened cheese.</title>
        <authorList>
            <consortium name="US DOE Joint Genome Institute (JGI-PGF)"/>
            <person name="Walter F."/>
            <person name="Albersmeier A."/>
            <person name="Kalinowski J."/>
            <person name="Ruckert C."/>
        </authorList>
    </citation>
    <scope>NUCLEOTIDE SEQUENCE</scope>
    <source>
        <strain evidence="10">VKM B-2748</strain>
    </source>
</reference>
<evidence type="ECO:0000256" key="7">
    <source>
        <dbReference type="ARBA" id="ARBA00022801"/>
    </source>
</evidence>
<dbReference type="PROSITE" id="PS01333">
    <property type="entry name" value="PYRASE_GLU"/>
    <property type="match status" value="1"/>
</dbReference>
<keyword evidence="8" id="KW-0788">Thiol protease</keyword>
<dbReference type="InterPro" id="IPR000816">
    <property type="entry name" value="Peptidase_C15"/>
</dbReference>
<evidence type="ECO:0000256" key="2">
    <source>
        <dbReference type="ARBA" id="ARBA00002280"/>
    </source>
</evidence>
<dbReference type="Gene3D" id="3.40.630.20">
    <property type="entry name" value="Peptidase C15, pyroglutamyl peptidase I-like"/>
    <property type="match status" value="1"/>
</dbReference>
<sequence>MTLMITAFGPFDGGWNVSERLLDALERGRAEVEEAWGAPAAFVRLAVDTETIERQLGGALGELRPSHLLLMGQAAARDGLTLERVARNRRDFAAPDACGRRGPLGPVRAGGPDLRAATWPDLAGAAAALSRAGFPAAVSDDAGAHLCNQALYLALERADPLATFLHLPPCAEQVADRVPAALRRPEAPRMTIAEMARAVGVVLRHTRTIAAAA</sequence>
<dbReference type="InterPro" id="IPR033693">
    <property type="entry name" value="PGPEP1_Glu_AS"/>
</dbReference>
<evidence type="ECO:0000313" key="10">
    <source>
        <dbReference type="EMBL" id="GLK81691.1"/>
    </source>
</evidence>
<dbReference type="Pfam" id="PF01470">
    <property type="entry name" value="Peptidase_C15"/>
    <property type="match status" value="1"/>
</dbReference>
<comment type="function">
    <text evidence="2">Removes 5-oxoproline from various penultimate amino acid residues except L-proline.</text>
</comment>
<evidence type="ECO:0000313" key="11">
    <source>
        <dbReference type="Proteomes" id="UP001143309"/>
    </source>
</evidence>
<comment type="subcellular location">
    <subcellularLocation>
        <location evidence="3">Cytoplasm</location>
    </subcellularLocation>
</comment>
<evidence type="ECO:0000256" key="1">
    <source>
        <dbReference type="ARBA" id="ARBA00001770"/>
    </source>
</evidence>
<dbReference type="EMBL" id="BSFL01000005">
    <property type="protein sequence ID" value="GLK81691.1"/>
    <property type="molecule type" value="Genomic_DNA"/>
</dbReference>
<evidence type="ECO:0000256" key="5">
    <source>
        <dbReference type="ARBA" id="ARBA00022490"/>
    </source>
</evidence>
<proteinExistence type="inferred from homology"/>
<evidence type="ECO:0000256" key="4">
    <source>
        <dbReference type="ARBA" id="ARBA00006641"/>
    </source>
</evidence>
<keyword evidence="11" id="KW-1185">Reference proteome</keyword>
<dbReference type="PANTHER" id="PTHR23402:SF1">
    <property type="entry name" value="PYROGLUTAMYL-PEPTIDASE I"/>
    <property type="match status" value="1"/>
</dbReference>
<evidence type="ECO:0000256" key="3">
    <source>
        <dbReference type="ARBA" id="ARBA00004496"/>
    </source>
</evidence>
<evidence type="ECO:0000256" key="8">
    <source>
        <dbReference type="ARBA" id="ARBA00022807"/>
    </source>
</evidence>
<comment type="caution">
    <text evidence="10">The sequence shown here is derived from an EMBL/GenBank/DDBJ whole genome shotgun (WGS) entry which is preliminary data.</text>
</comment>
<dbReference type="PRINTS" id="PR00706">
    <property type="entry name" value="PYROGLUPTASE"/>
</dbReference>
<evidence type="ECO:0000256" key="9">
    <source>
        <dbReference type="PROSITE-ProRule" id="PRU10076"/>
    </source>
</evidence>
<dbReference type="PANTHER" id="PTHR23402">
    <property type="entry name" value="PROTEASE FAMILY C15 PYROGLUTAMYL-PEPTIDASE I-RELATED"/>
    <property type="match status" value="1"/>
</dbReference>